<comment type="caution">
    <text evidence="2">The sequence shown here is derived from an EMBL/GenBank/DDBJ whole genome shotgun (WGS) entry which is preliminary data.</text>
</comment>
<organism evidence="2 3">
    <name type="scientific">Neoaquamicrobium sediminum</name>
    <dbReference type="NCBI Taxonomy" id="1849104"/>
    <lineage>
        <taxon>Bacteria</taxon>
        <taxon>Pseudomonadati</taxon>
        <taxon>Pseudomonadota</taxon>
        <taxon>Alphaproteobacteria</taxon>
        <taxon>Hyphomicrobiales</taxon>
        <taxon>Phyllobacteriaceae</taxon>
        <taxon>Neoaquamicrobium</taxon>
    </lineage>
</organism>
<dbReference type="InterPro" id="IPR007410">
    <property type="entry name" value="LpqE-like"/>
</dbReference>
<feature type="signal peptide" evidence="1">
    <location>
        <begin position="1"/>
        <end position="26"/>
    </location>
</feature>
<evidence type="ECO:0000313" key="3">
    <source>
        <dbReference type="Proteomes" id="UP001559025"/>
    </source>
</evidence>
<dbReference type="InterPro" id="IPR058248">
    <property type="entry name" value="Lxx211020-like"/>
</dbReference>
<proteinExistence type="predicted"/>
<dbReference type="InterPro" id="IPR036182">
    <property type="entry name" value="PCuAC_sf"/>
</dbReference>
<evidence type="ECO:0000313" key="2">
    <source>
        <dbReference type="EMBL" id="MEX4009879.1"/>
    </source>
</evidence>
<name>A0ABV3WZ51_9HYPH</name>
<dbReference type="PANTHER" id="PTHR36302:SF1">
    <property type="entry name" value="COPPER CHAPERONE PCU(A)C"/>
    <property type="match status" value="1"/>
</dbReference>
<sequence>MLHTLRYVAIAGLTASASLLSLPAASHDFSVGDIEIGHPWARLAPASAPVVGGYLTLTNAGSQPDTLIGGTTAAAERVEIHEMRIEDGVARMRPLPDGQEIGPGATVELEPGGIDLMFVNPERAFSEGERFEVRLAFAQAGDVTVEFIVQRGPADEARQGDEHGGHAP</sequence>
<gene>
    <name evidence="2" type="ORF">V1479_21410</name>
</gene>
<accession>A0ABV3WZ51</accession>
<protein>
    <submittedName>
        <fullName evidence="2">Copper chaperone PCu(A)C</fullName>
    </submittedName>
</protein>
<reference evidence="2 3" key="1">
    <citation type="submission" date="2024-01" db="EMBL/GenBank/DDBJ databases">
        <title>New evidence supports the origin of RcGTA from prophage.</title>
        <authorList>
            <person name="Xu Y."/>
            <person name="Liu B."/>
            <person name="Chen F."/>
        </authorList>
    </citation>
    <scope>NUCLEOTIDE SEQUENCE [LARGE SCALE GENOMIC DNA]</scope>
    <source>
        <strain evidence="2 3">CBW1107-2</strain>
    </source>
</reference>
<keyword evidence="1" id="KW-0732">Signal</keyword>
<feature type="chain" id="PRO_5045454336" evidence="1">
    <location>
        <begin position="27"/>
        <end position="168"/>
    </location>
</feature>
<dbReference type="PANTHER" id="PTHR36302">
    <property type="entry name" value="BLR7088 PROTEIN"/>
    <property type="match status" value="1"/>
</dbReference>
<dbReference type="EMBL" id="JAZHFV010000007">
    <property type="protein sequence ID" value="MEX4009879.1"/>
    <property type="molecule type" value="Genomic_DNA"/>
</dbReference>
<dbReference type="RefSeq" id="WP_368804671.1">
    <property type="nucleotide sequence ID" value="NZ_JAZHFV010000007.1"/>
</dbReference>
<evidence type="ECO:0000256" key="1">
    <source>
        <dbReference type="SAM" id="SignalP"/>
    </source>
</evidence>
<dbReference type="Pfam" id="PF04314">
    <property type="entry name" value="PCuAC"/>
    <property type="match status" value="1"/>
</dbReference>
<keyword evidence="3" id="KW-1185">Reference proteome</keyword>
<dbReference type="Gene3D" id="2.60.40.1890">
    <property type="entry name" value="PCu(A)C copper chaperone"/>
    <property type="match status" value="1"/>
</dbReference>
<dbReference type="SUPFAM" id="SSF110087">
    <property type="entry name" value="DR1885-like metal-binding protein"/>
    <property type="match status" value="1"/>
</dbReference>
<dbReference type="Proteomes" id="UP001559025">
    <property type="component" value="Unassembled WGS sequence"/>
</dbReference>